<dbReference type="AlphaFoldDB" id="A0A417YYE8"/>
<keyword evidence="1" id="KW-1133">Transmembrane helix</keyword>
<proteinExistence type="predicted"/>
<sequence>MKFDKTFILLCVIFFSFGLAVNATSWVRLSPQEVADRAEIVIVGKYDFSGEPVKGEPPLNNGYNFIVQKAYKGDDIKATMLVGIDMFDVSWAKEFQQQGGSFLLFLEEGKQEYLVPVGGPNGMIQLKNGNVYSEDSERLKFFGDYLKTQELTGTTIPVKPVKLEEKKVVTGIGPYLLPIVFILLAGTVAFAGIKRAKSKTNQNIK</sequence>
<feature type="transmembrane region" description="Helical" evidence="1">
    <location>
        <begin position="175"/>
        <end position="193"/>
    </location>
</feature>
<accession>A0A417YYE8</accession>
<dbReference type="EMBL" id="QWEG01000002">
    <property type="protein sequence ID" value="RHW42560.1"/>
    <property type="molecule type" value="Genomic_DNA"/>
</dbReference>
<evidence type="ECO:0000313" key="2">
    <source>
        <dbReference type="EMBL" id="RHW42560.1"/>
    </source>
</evidence>
<protein>
    <submittedName>
        <fullName evidence="2">Uncharacterized protein</fullName>
    </submittedName>
</protein>
<dbReference type="Proteomes" id="UP000284416">
    <property type="component" value="Unassembled WGS sequence"/>
</dbReference>
<dbReference type="RefSeq" id="WP_118919257.1">
    <property type="nucleotide sequence ID" value="NZ_QWEG01000002.1"/>
</dbReference>
<dbReference type="OrthoDB" id="2943673at2"/>
<name>A0A417YYE8_9BACI</name>
<organism evidence="2 3">
    <name type="scientific">Neobacillus notoginsengisoli</name>
    <dbReference type="NCBI Taxonomy" id="1578198"/>
    <lineage>
        <taxon>Bacteria</taxon>
        <taxon>Bacillati</taxon>
        <taxon>Bacillota</taxon>
        <taxon>Bacilli</taxon>
        <taxon>Bacillales</taxon>
        <taxon>Bacillaceae</taxon>
        <taxon>Neobacillus</taxon>
    </lineage>
</organism>
<keyword evidence="1" id="KW-0472">Membrane</keyword>
<keyword evidence="1" id="KW-0812">Transmembrane</keyword>
<evidence type="ECO:0000313" key="3">
    <source>
        <dbReference type="Proteomes" id="UP000284416"/>
    </source>
</evidence>
<reference evidence="2 3" key="1">
    <citation type="journal article" date="2017" name="Int. J. Syst. Evol. Microbiol.">
        <title>Bacillus notoginsengisoli sp. nov., a novel bacterium isolated from the rhizosphere of Panax notoginseng.</title>
        <authorList>
            <person name="Zhang M.Y."/>
            <person name="Cheng J."/>
            <person name="Cai Y."/>
            <person name="Zhang T.Y."/>
            <person name="Wu Y.Y."/>
            <person name="Manikprabhu D."/>
            <person name="Li W.J."/>
            <person name="Zhang Y.X."/>
        </authorList>
    </citation>
    <scope>NUCLEOTIDE SEQUENCE [LARGE SCALE GENOMIC DNA]</scope>
    <source>
        <strain evidence="2 3">JCM 30743</strain>
    </source>
</reference>
<gene>
    <name evidence="2" type="ORF">D1B31_02880</name>
</gene>
<evidence type="ECO:0000256" key="1">
    <source>
        <dbReference type="SAM" id="Phobius"/>
    </source>
</evidence>
<comment type="caution">
    <text evidence="2">The sequence shown here is derived from an EMBL/GenBank/DDBJ whole genome shotgun (WGS) entry which is preliminary data.</text>
</comment>
<keyword evidence="3" id="KW-1185">Reference proteome</keyword>